<feature type="region of interest" description="Disordered" evidence="1">
    <location>
        <begin position="86"/>
        <end position="125"/>
    </location>
</feature>
<accession>A0A0K8S7W0</accession>
<dbReference type="EMBL" id="GBRD01010064">
    <property type="protein sequence ID" value="JAG55760.1"/>
    <property type="molecule type" value="Transcribed_RNA"/>
</dbReference>
<sequence>MEEEFGGGVEVRRTFHDLRSRSSDGRPLPPFWPSRFRRSTHSHSKHQTLRFFSSNKEKTAAKTTLHLCKTIRKTISSHHLAHYVAKQPLNHQEKRRCEAANTTAKTQSARRFSSAGRPEYRTHPGDLQVEIKA</sequence>
<dbReference type="EMBL" id="GBRD01017007">
    <property type="protein sequence ID" value="JAG48820.1"/>
    <property type="molecule type" value="Transcribed_RNA"/>
</dbReference>
<dbReference type="EMBL" id="GBRD01010065">
    <property type="protein sequence ID" value="JAG55759.1"/>
    <property type="molecule type" value="Transcribed_RNA"/>
</dbReference>
<name>A0A0K8S7W0_LYGHE</name>
<dbReference type="AlphaFoldDB" id="A0A0K8S7W0"/>
<proteinExistence type="predicted"/>
<protein>
    <submittedName>
        <fullName evidence="2">Uncharacterized protein</fullName>
    </submittedName>
</protein>
<feature type="region of interest" description="Disordered" evidence="1">
    <location>
        <begin position="20"/>
        <end position="55"/>
    </location>
</feature>
<reference evidence="2" key="1">
    <citation type="submission" date="2014-09" db="EMBL/GenBank/DDBJ databases">
        <authorList>
            <person name="Magalhaes I.L.F."/>
            <person name="Oliveira U."/>
            <person name="Santos F.R."/>
            <person name="Vidigal T.H.D.A."/>
            <person name="Brescovit A.D."/>
            <person name="Santos A.J."/>
        </authorList>
    </citation>
    <scope>NUCLEOTIDE SEQUENCE</scope>
</reference>
<feature type="compositionally biased region" description="Basic residues" evidence="1">
    <location>
        <begin position="35"/>
        <end position="48"/>
    </location>
</feature>
<evidence type="ECO:0000256" key="1">
    <source>
        <dbReference type="SAM" id="MobiDB-lite"/>
    </source>
</evidence>
<feature type="compositionally biased region" description="Polar residues" evidence="1">
    <location>
        <begin position="100"/>
        <end position="111"/>
    </location>
</feature>
<organism evidence="2">
    <name type="scientific">Lygus hesperus</name>
    <name type="common">Western plant bug</name>
    <dbReference type="NCBI Taxonomy" id="30085"/>
    <lineage>
        <taxon>Eukaryota</taxon>
        <taxon>Metazoa</taxon>
        <taxon>Ecdysozoa</taxon>
        <taxon>Arthropoda</taxon>
        <taxon>Hexapoda</taxon>
        <taxon>Insecta</taxon>
        <taxon>Pterygota</taxon>
        <taxon>Neoptera</taxon>
        <taxon>Paraneoptera</taxon>
        <taxon>Hemiptera</taxon>
        <taxon>Heteroptera</taxon>
        <taxon>Panheteroptera</taxon>
        <taxon>Cimicomorpha</taxon>
        <taxon>Miridae</taxon>
        <taxon>Mirini</taxon>
        <taxon>Lygus</taxon>
    </lineage>
</organism>
<evidence type="ECO:0000313" key="2">
    <source>
        <dbReference type="EMBL" id="JAG48820.1"/>
    </source>
</evidence>